<sequence>MASKHEARAHYGQGSSRSLGIFGSASDARKAADSARTRRRTGSSTTYTVKKKGK</sequence>
<keyword evidence="3" id="KW-1185">Reference proteome</keyword>
<feature type="compositionally biased region" description="Basic and acidic residues" evidence="1">
    <location>
        <begin position="27"/>
        <end position="36"/>
    </location>
</feature>
<reference evidence="2 3" key="1">
    <citation type="submission" date="2021-01" db="EMBL/GenBank/DDBJ databases">
        <title>Whole genome shotgun sequence of Asanoa iriomotensis NBRC 100142.</title>
        <authorList>
            <person name="Komaki H."/>
            <person name="Tamura T."/>
        </authorList>
    </citation>
    <scope>NUCLEOTIDE SEQUENCE [LARGE SCALE GENOMIC DNA]</scope>
    <source>
        <strain evidence="2 3">NBRC 100142</strain>
    </source>
</reference>
<gene>
    <name evidence="2" type="ORF">Air01nite_78440</name>
</gene>
<evidence type="ECO:0000256" key="1">
    <source>
        <dbReference type="SAM" id="MobiDB-lite"/>
    </source>
</evidence>
<evidence type="ECO:0000313" key="3">
    <source>
        <dbReference type="Proteomes" id="UP000624325"/>
    </source>
</evidence>
<feature type="region of interest" description="Disordered" evidence="1">
    <location>
        <begin position="1"/>
        <end position="54"/>
    </location>
</feature>
<dbReference type="RefSeq" id="WP_203708563.1">
    <property type="nucleotide sequence ID" value="NZ_BAAALU010000015.1"/>
</dbReference>
<organism evidence="2 3">
    <name type="scientific">Asanoa iriomotensis</name>
    <dbReference type="NCBI Taxonomy" id="234613"/>
    <lineage>
        <taxon>Bacteria</taxon>
        <taxon>Bacillati</taxon>
        <taxon>Actinomycetota</taxon>
        <taxon>Actinomycetes</taxon>
        <taxon>Micromonosporales</taxon>
        <taxon>Micromonosporaceae</taxon>
        <taxon>Asanoa</taxon>
    </lineage>
</organism>
<evidence type="ECO:0000313" key="2">
    <source>
        <dbReference type="EMBL" id="GIF61749.1"/>
    </source>
</evidence>
<protein>
    <submittedName>
        <fullName evidence="2">Uncharacterized protein</fullName>
    </submittedName>
</protein>
<dbReference type="EMBL" id="BONC01000128">
    <property type="protein sequence ID" value="GIF61749.1"/>
    <property type="molecule type" value="Genomic_DNA"/>
</dbReference>
<proteinExistence type="predicted"/>
<name>A0ABQ4CG54_9ACTN</name>
<dbReference type="Proteomes" id="UP000624325">
    <property type="component" value="Unassembled WGS sequence"/>
</dbReference>
<accession>A0ABQ4CG54</accession>
<comment type="caution">
    <text evidence="2">The sequence shown here is derived from an EMBL/GenBank/DDBJ whole genome shotgun (WGS) entry which is preliminary data.</text>
</comment>